<dbReference type="EMBL" id="CP119947">
    <property type="protein sequence ID" value="WFD00700.1"/>
    <property type="molecule type" value="Genomic_DNA"/>
</dbReference>
<protein>
    <recommendedName>
        <fullName evidence="1">Protein YOP1</fullName>
    </recommendedName>
</protein>
<dbReference type="Pfam" id="PF03134">
    <property type="entry name" value="TB2_DP1_HVA22"/>
    <property type="match status" value="1"/>
</dbReference>
<evidence type="ECO:0000256" key="2">
    <source>
        <dbReference type="SAM" id="MobiDB-lite"/>
    </source>
</evidence>
<comment type="subcellular location">
    <subcellularLocation>
        <location evidence="1">Membrane</location>
        <topology evidence="1">Multi-pass membrane protein</topology>
    </subcellularLocation>
</comment>
<dbReference type="GO" id="GO:0016020">
    <property type="term" value="C:membrane"/>
    <property type="evidence" value="ECO:0007669"/>
    <property type="project" value="UniProtKB-SubCell"/>
</dbReference>
<comment type="similarity">
    <text evidence="1">Belongs to the DP1 family.</text>
</comment>
<reference evidence="3 4" key="1">
    <citation type="submission" date="2023-03" db="EMBL/GenBank/DDBJ databases">
        <title>Mating type loci evolution in Malassezia.</title>
        <authorList>
            <person name="Coelho M.A."/>
        </authorList>
    </citation>
    <scope>NUCLEOTIDE SEQUENCE [LARGE SCALE GENOMIC DNA]</scope>
    <source>
        <strain evidence="3 4">CBS 9725</strain>
    </source>
</reference>
<gene>
    <name evidence="3" type="ORF">MYAM1_003452</name>
</gene>
<sequence length="279" mass="31611">MVFSLTLSLTTLAVGYVYPLYATYKALSASSRASSTVNQYNWYTVKSNSNNADANDKPTELAELEALCMYWAVMGIVRIAEAWAEWTWRWIPFYAYTKLVLILWLVLPQTRGATILYTRYIEPFIASHEQDIDLFVDRSTARFLSGISKTLSVLYHMIRGELGEWASQPANIPSRRNQTAYDDPPTQSRPLPNRPYASRHASHAEQPQESQSHDGMWSQAGEILQAGVPYLAASGSSTLHWLSENALHAEQVTQQAAEKKNAQIHRRTREAQRTKPTKK</sequence>
<dbReference type="AlphaFoldDB" id="A0AAJ5YUP1"/>
<organism evidence="3 4">
    <name type="scientific">Malassezia yamatoensis</name>
    <dbReference type="NCBI Taxonomy" id="253288"/>
    <lineage>
        <taxon>Eukaryota</taxon>
        <taxon>Fungi</taxon>
        <taxon>Dikarya</taxon>
        <taxon>Basidiomycota</taxon>
        <taxon>Ustilaginomycotina</taxon>
        <taxon>Malasseziomycetes</taxon>
        <taxon>Malasseziales</taxon>
        <taxon>Malasseziaceae</taxon>
        <taxon>Malassezia</taxon>
    </lineage>
</organism>
<feature type="compositionally biased region" description="Polar residues" evidence="2">
    <location>
        <begin position="173"/>
        <end position="190"/>
    </location>
</feature>
<dbReference type="PANTHER" id="PTHR12300">
    <property type="entry name" value="HVA22-LIKE PROTEINS"/>
    <property type="match status" value="1"/>
</dbReference>
<feature type="region of interest" description="Disordered" evidence="2">
    <location>
        <begin position="173"/>
        <end position="215"/>
    </location>
</feature>
<accession>A0AAJ5YUP1</accession>
<keyword evidence="4" id="KW-1185">Reference proteome</keyword>
<dbReference type="PANTHER" id="PTHR12300:SF177">
    <property type="entry name" value="PROTEIN YOP1"/>
    <property type="match status" value="1"/>
</dbReference>
<evidence type="ECO:0000313" key="4">
    <source>
        <dbReference type="Proteomes" id="UP001219567"/>
    </source>
</evidence>
<feature type="region of interest" description="Disordered" evidence="2">
    <location>
        <begin position="252"/>
        <end position="279"/>
    </location>
</feature>
<dbReference type="InterPro" id="IPR004345">
    <property type="entry name" value="TB2_DP1_HVA22"/>
</dbReference>
<proteinExistence type="inferred from homology"/>
<name>A0AAJ5YUP1_9BASI</name>
<evidence type="ECO:0000256" key="1">
    <source>
        <dbReference type="RuleBase" id="RU362006"/>
    </source>
</evidence>
<evidence type="ECO:0000313" key="3">
    <source>
        <dbReference type="EMBL" id="WFD00700.1"/>
    </source>
</evidence>
<dbReference type="Proteomes" id="UP001219567">
    <property type="component" value="Chromosome 5"/>
</dbReference>